<accession>A0A1X6MWB3</accession>
<proteinExistence type="predicted"/>
<feature type="transmembrane region" description="Helical" evidence="1">
    <location>
        <begin position="132"/>
        <end position="153"/>
    </location>
</feature>
<evidence type="ECO:0000313" key="3">
    <source>
        <dbReference type="Proteomes" id="UP000194127"/>
    </source>
</evidence>
<evidence type="ECO:0000256" key="1">
    <source>
        <dbReference type="SAM" id="Phobius"/>
    </source>
</evidence>
<dbReference type="Proteomes" id="UP000194127">
    <property type="component" value="Unassembled WGS sequence"/>
</dbReference>
<organism evidence="2 3">
    <name type="scientific">Postia placenta MAD-698-R-SB12</name>
    <dbReference type="NCBI Taxonomy" id="670580"/>
    <lineage>
        <taxon>Eukaryota</taxon>
        <taxon>Fungi</taxon>
        <taxon>Dikarya</taxon>
        <taxon>Basidiomycota</taxon>
        <taxon>Agaricomycotina</taxon>
        <taxon>Agaricomycetes</taxon>
        <taxon>Polyporales</taxon>
        <taxon>Adustoporiaceae</taxon>
        <taxon>Rhodonia</taxon>
    </lineage>
</organism>
<feature type="transmembrane region" description="Helical" evidence="1">
    <location>
        <begin position="7"/>
        <end position="29"/>
    </location>
</feature>
<reference evidence="2 3" key="1">
    <citation type="submission" date="2017-04" db="EMBL/GenBank/DDBJ databases">
        <title>Genome Sequence of the Model Brown-Rot Fungus Postia placenta SB12.</title>
        <authorList>
            <consortium name="DOE Joint Genome Institute"/>
            <person name="Gaskell J."/>
            <person name="Kersten P."/>
            <person name="Larrondo L.F."/>
            <person name="Canessa P."/>
            <person name="Martinez D."/>
            <person name="Hibbett D."/>
            <person name="Schmoll M."/>
            <person name="Kubicek C.P."/>
            <person name="Martinez A.T."/>
            <person name="Yadav J."/>
            <person name="Master E."/>
            <person name="Magnuson J.K."/>
            <person name="James T."/>
            <person name="Yaver D."/>
            <person name="Berka R."/>
            <person name="Labutti K."/>
            <person name="Lipzen A."/>
            <person name="Aerts A."/>
            <person name="Barry K."/>
            <person name="Henrissat B."/>
            <person name="Blanchette R."/>
            <person name="Grigoriev I."/>
            <person name="Cullen D."/>
        </authorList>
    </citation>
    <scope>NUCLEOTIDE SEQUENCE [LARGE SCALE GENOMIC DNA]</scope>
    <source>
        <strain evidence="2 3">MAD-698-R-SB12</strain>
    </source>
</reference>
<feature type="transmembrane region" description="Helical" evidence="1">
    <location>
        <begin position="49"/>
        <end position="68"/>
    </location>
</feature>
<gene>
    <name evidence="2" type="ORF">POSPLADRAFT_1040682</name>
</gene>
<dbReference type="STRING" id="670580.A0A1X6MWB3"/>
<keyword evidence="1" id="KW-0812">Transmembrane</keyword>
<keyword evidence="1" id="KW-1133">Transmembrane helix</keyword>
<dbReference type="GeneID" id="36322732"/>
<dbReference type="EMBL" id="KZ110600">
    <property type="protein sequence ID" value="OSX60664.1"/>
    <property type="molecule type" value="Genomic_DNA"/>
</dbReference>
<evidence type="ECO:0008006" key="4">
    <source>
        <dbReference type="Google" id="ProtNLM"/>
    </source>
</evidence>
<protein>
    <recommendedName>
        <fullName evidence="4">MARVEL domain-containing protein</fullName>
    </recommendedName>
</protein>
<dbReference type="RefSeq" id="XP_024337458.1">
    <property type="nucleotide sequence ID" value="XM_024477782.1"/>
</dbReference>
<dbReference type="AlphaFoldDB" id="A0A1X6MWB3"/>
<sequence length="179" mass="19730">MASVRLPLYCILWFFSVVVFGLTITRLNYTLHLPKGDPLNHGADFYDPVVAELLVCSLLAFGFAPFIFKPDFMSALRVNLFSEVSPAVTETIALAALWLLWLIGAGIATSIWPNLSFCYNFAACRVLAAMTAFAWLGWLTVCGLLVISLFPFFQKDRPPISSRTIEWVGSTSPSVVSAV</sequence>
<name>A0A1X6MWB3_9APHY</name>
<dbReference type="OrthoDB" id="2501127at2759"/>
<keyword evidence="3" id="KW-1185">Reference proteome</keyword>
<evidence type="ECO:0000313" key="2">
    <source>
        <dbReference type="EMBL" id="OSX60664.1"/>
    </source>
</evidence>
<feature type="transmembrane region" description="Helical" evidence="1">
    <location>
        <begin position="88"/>
        <end position="112"/>
    </location>
</feature>
<keyword evidence="1" id="KW-0472">Membrane</keyword>